<dbReference type="InterPro" id="IPR001647">
    <property type="entry name" value="HTH_TetR"/>
</dbReference>
<sequence>MSDKREQLIQTALMLFYQHGIRAIGINEVLKQSGIAKKTLYHHFSSKDELVLAALQYRDTIFLDWLRHEVTHLRPGIEALQGLFHALDRWFHDDVPALQPFRGCFFINTAVEYRDDNPTLAAYCQAHKAKVRSIVRHCLTDEQARQTDLLDTVCLLKEGAIVTAQVNGDMNAARPILTMLPRLLG</sequence>
<dbReference type="EMBL" id="LKHS01000022">
    <property type="protein sequence ID" value="KQH84122.1"/>
    <property type="molecule type" value="Genomic_DNA"/>
</dbReference>
<evidence type="ECO:0000256" key="3">
    <source>
        <dbReference type="ARBA" id="ARBA00023163"/>
    </source>
</evidence>
<dbReference type="InterPro" id="IPR036271">
    <property type="entry name" value="Tet_transcr_reg_TetR-rel_C_sf"/>
</dbReference>
<dbReference type="InParanoid" id="A0A0Q2M8F9"/>
<keyword evidence="7" id="KW-1185">Reference proteome</keyword>
<accession>A0A0Q2M8F9</accession>
<proteinExistence type="predicted"/>
<protein>
    <submittedName>
        <fullName evidence="6">Transcriptional regulator</fullName>
    </submittedName>
</protein>
<keyword evidence="1" id="KW-0805">Transcription regulation</keyword>
<dbReference type="SUPFAM" id="SSF48498">
    <property type="entry name" value="Tetracyclin repressor-like, C-terminal domain"/>
    <property type="match status" value="1"/>
</dbReference>
<organism evidence="6 7">
    <name type="scientific">Vibrio furnissii</name>
    <dbReference type="NCBI Taxonomy" id="29494"/>
    <lineage>
        <taxon>Bacteria</taxon>
        <taxon>Pseudomonadati</taxon>
        <taxon>Pseudomonadota</taxon>
        <taxon>Gammaproteobacteria</taxon>
        <taxon>Vibrionales</taxon>
        <taxon>Vibrionaceae</taxon>
        <taxon>Vibrio</taxon>
    </lineage>
</organism>
<keyword evidence="3" id="KW-0804">Transcription</keyword>
<dbReference type="SUPFAM" id="SSF46689">
    <property type="entry name" value="Homeodomain-like"/>
    <property type="match status" value="1"/>
</dbReference>
<evidence type="ECO:0000259" key="5">
    <source>
        <dbReference type="PROSITE" id="PS50977"/>
    </source>
</evidence>
<dbReference type="Proteomes" id="UP000051221">
    <property type="component" value="Unassembled WGS sequence"/>
</dbReference>
<comment type="caution">
    <text evidence="6">The sequence shown here is derived from an EMBL/GenBank/DDBJ whole genome shotgun (WGS) entry which is preliminary data.</text>
</comment>
<dbReference type="Gene3D" id="1.10.357.10">
    <property type="entry name" value="Tetracycline Repressor, domain 2"/>
    <property type="match status" value="1"/>
</dbReference>
<dbReference type="OrthoDB" id="116240at2"/>
<feature type="DNA-binding region" description="H-T-H motif" evidence="4">
    <location>
        <begin position="25"/>
        <end position="44"/>
    </location>
</feature>
<dbReference type="InterPro" id="IPR009057">
    <property type="entry name" value="Homeodomain-like_sf"/>
</dbReference>
<dbReference type="PANTHER" id="PTHR47506">
    <property type="entry name" value="TRANSCRIPTIONAL REGULATORY PROTEIN"/>
    <property type="match status" value="1"/>
</dbReference>
<dbReference type="GO" id="GO:0003677">
    <property type="term" value="F:DNA binding"/>
    <property type="evidence" value="ECO:0007669"/>
    <property type="project" value="UniProtKB-UniRule"/>
</dbReference>
<dbReference type="GeneID" id="50538115"/>
<feature type="domain" description="HTH tetR-type" evidence="5">
    <location>
        <begin position="2"/>
        <end position="62"/>
    </location>
</feature>
<reference evidence="6 7" key="1">
    <citation type="submission" date="2015-08" db="EMBL/GenBank/DDBJ databases">
        <title>Antibacterial properties of a collection of Vibrionaceae strains.</title>
        <authorList>
            <person name="Giubergia S."/>
        </authorList>
    </citation>
    <scope>NUCLEOTIDE SEQUENCE [LARGE SCALE GENOMIC DNA]</scope>
    <source>
        <strain evidence="6 7">S0821</strain>
    </source>
</reference>
<evidence type="ECO:0000313" key="7">
    <source>
        <dbReference type="Proteomes" id="UP000051221"/>
    </source>
</evidence>
<evidence type="ECO:0000313" key="6">
    <source>
        <dbReference type="EMBL" id="KQH84122.1"/>
    </source>
</evidence>
<dbReference type="Pfam" id="PF00440">
    <property type="entry name" value="TetR_N"/>
    <property type="match status" value="1"/>
</dbReference>
<gene>
    <name evidence="6" type="ORF">AMR76_19970</name>
</gene>
<evidence type="ECO:0000256" key="1">
    <source>
        <dbReference type="ARBA" id="ARBA00023015"/>
    </source>
</evidence>
<dbReference type="PANTHER" id="PTHR47506:SF3">
    <property type="entry name" value="HTH-TYPE TRANSCRIPTIONAL REGULATOR LMRA"/>
    <property type="match status" value="1"/>
</dbReference>
<evidence type="ECO:0000256" key="4">
    <source>
        <dbReference type="PROSITE-ProRule" id="PRU00335"/>
    </source>
</evidence>
<keyword evidence="2 4" id="KW-0238">DNA-binding</keyword>
<dbReference type="AlphaFoldDB" id="A0A0Q2M8F9"/>
<dbReference type="PRINTS" id="PR00455">
    <property type="entry name" value="HTHTETR"/>
</dbReference>
<name>A0A0Q2M8F9_VIBFU</name>
<dbReference type="RefSeq" id="WP_004728022.1">
    <property type="nucleotide sequence ID" value="NZ_CABLCD010000014.1"/>
</dbReference>
<dbReference type="PROSITE" id="PS50977">
    <property type="entry name" value="HTH_TETR_2"/>
    <property type="match status" value="1"/>
</dbReference>
<evidence type="ECO:0000256" key="2">
    <source>
        <dbReference type="ARBA" id="ARBA00023125"/>
    </source>
</evidence>